<dbReference type="Pfam" id="PF23023">
    <property type="entry name" value="Anti-Pycsar_Apyc1"/>
    <property type="match status" value="1"/>
</dbReference>
<name>B3TC42_9ZZZZ</name>
<dbReference type="InterPro" id="IPR001279">
    <property type="entry name" value="Metallo-B-lactamas"/>
</dbReference>
<gene>
    <name evidence="4" type="ORF">ALOHA_HF4000APKG10H11ctg1g11</name>
</gene>
<dbReference type="AlphaFoldDB" id="B3TC42"/>
<dbReference type="InterPro" id="IPR011108">
    <property type="entry name" value="RMMBL"/>
</dbReference>
<feature type="domain" description="Metallo-beta-lactamase" evidence="2">
    <location>
        <begin position="15"/>
        <end position="221"/>
    </location>
</feature>
<dbReference type="Pfam" id="PF07521">
    <property type="entry name" value="RMMBL"/>
    <property type="match status" value="1"/>
</dbReference>
<evidence type="ECO:0000259" key="3">
    <source>
        <dbReference type="SMART" id="SM01027"/>
    </source>
</evidence>
<dbReference type="PANTHER" id="PTHR11203:SF52">
    <property type="entry name" value="MRNA 3-END PROCESSING FACTOR"/>
    <property type="match status" value="1"/>
</dbReference>
<dbReference type="Gene3D" id="3.60.15.10">
    <property type="entry name" value="Ribonuclease Z/Hydroxyacylglutathione hydrolase-like"/>
    <property type="match status" value="1"/>
</dbReference>
<dbReference type="SMART" id="SM00849">
    <property type="entry name" value="Lactamase_B"/>
    <property type="match status" value="1"/>
</dbReference>
<protein>
    <submittedName>
        <fullName evidence="4">Putative Metallo-beta-lactamase superfamily protein</fullName>
    </submittedName>
</protein>
<dbReference type="Pfam" id="PF10996">
    <property type="entry name" value="Beta-Casp"/>
    <property type="match status" value="1"/>
</dbReference>
<reference evidence="4" key="1">
    <citation type="journal article" date="2008" name="ISME J.">
        <title>Genomic patterns of recombination, clonal divergence and environment in marine microbial populations.</title>
        <authorList>
            <person name="Konstantinidis K.T."/>
            <person name="Delong E.F."/>
        </authorList>
    </citation>
    <scope>NUCLEOTIDE SEQUENCE</scope>
</reference>
<sequence>MSLKMKFLGGAGQVEGSALLLQSKNSNFLLDYGVSLGNHKGDPPVFPNHVSPKSLSGLSLSHSHLDHCGAIPHLYISGHMKCYITKPTLDQVSLLINDFLKISGNYLTYERKELEKMKSNSHFLNFNDEVKISNSPFTIKLLDAGHIPGSSQIIINDGKHRILYTGNVNSVETRLQPTMDLNYGELDAIICESTYAGTYHPERKKEEKNFVNKVQEIVDNGGVAQIPAFAIGRSQEILLILTENNYKGNIYMDGMAVKAIDLYSTYDKQFVKDPDSLKRALKRTILIRDSHDRNSVSGPGVIISPAGMLGGGTAIHYLSQIYDNPKNAIFMVGFQAPGTSGYRLLNEKIIYLRGKKRKLKAEPYLFKFSSHIDQNGFEKLFKSIKGNPTVFVMHGEENKLDYLMNYVKDIGLKSCSPELGNEYDISSNNSI</sequence>
<dbReference type="InterPro" id="IPR036866">
    <property type="entry name" value="RibonucZ/Hydroxyglut_hydro"/>
</dbReference>
<evidence type="ECO:0000259" key="2">
    <source>
        <dbReference type="SMART" id="SM00849"/>
    </source>
</evidence>
<accession>B3TC42</accession>
<dbReference type="SUPFAM" id="SSF56281">
    <property type="entry name" value="Metallo-hydrolase/oxidoreductase"/>
    <property type="match status" value="1"/>
</dbReference>
<proteinExistence type="predicted"/>
<organism evidence="4">
    <name type="scientific">uncultured marine microorganism HF4000_APKG10H11</name>
    <dbReference type="NCBI Taxonomy" id="455559"/>
    <lineage>
        <taxon>unclassified sequences</taxon>
        <taxon>environmental samples</taxon>
    </lineage>
</organism>
<dbReference type="InterPro" id="IPR022712">
    <property type="entry name" value="Beta_Casp"/>
</dbReference>
<evidence type="ECO:0000256" key="1">
    <source>
        <dbReference type="ARBA" id="ARBA00022801"/>
    </source>
</evidence>
<dbReference type="SMART" id="SM01027">
    <property type="entry name" value="Beta-Casp"/>
    <property type="match status" value="1"/>
</dbReference>
<dbReference type="EMBL" id="EU016667">
    <property type="protein sequence ID" value="ABZ10151.1"/>
    <property type="molecule type" value="Genomic_DNA"/>
</dbReference>
<evidence type="ECO:0000313" key="4">
    <source>
        <dbReference type="EMBL" id="ABZ10151.1"/>
    </source>
</evidence>
<dbReference type="GO" id="GO:0016787">
    <property type="term" value="F:hydrolase activity"/>
    <property type="evidence" value="ECO:0007669"/>
    <property type="project" value="UniProtKB-KW"/>
</dbReference>
<feature type="domain" description="Beta-Casp" evidence="3">
    <location>
        <begin position="234"/>
        <end position="344"/>
    </location>
</feature>
<dbReference type="GO" id="GO:0004521">
    <property type="term" value="F:RNA endonuclease activity"/>
    <property type="evidence" value="ECO:0007669"/>
    <property type="project" value="TreeGrafter"/>
</dbReference>
<dbReference type="PANTHER" id="PTHR11203">
    <property type="entry name" value="CLEAVAGE AND POLYADENYLATION SPECIFICITY FACTOR FAMILY MEMBER"/>
    <property type="match status" value="1"/>
</dbReference>
<keyword evidence="1" id="KW-0378">Hydrolase</keyword>
<dbReference type="Gene3D" id="3.40.50.10890">
    <property type="match status" value="1"/>
</dbReference>
<dbReference type="InterPro" id="IPR050698">
    <property type="entry name" value="MBL"/>
</dbReference>